<dbReference type="AlphaFoldDB" id="A0A3S3R254"/>
<protein>
    <submittedName>
        <fullName evidence="4">Citrate lyase ligase</fullName>
    </submittedName>
</protein>
<keyword evidence="1" id="KW-0547">Nucleotide-binding</keyword>
<dbReference type="SUPFAM" id="SSF52374">
    <property type="entry name" value="Nucleotidylyl transferase"/>
    <property type="match status" value="1"/>
</dbReference>
<feature type="domain" description="Citrate lyase ligase C-terminal" evidence="3">
    <location>
        <begin position="432"/>
        <end position="613"/>
    </location>
</feature>
<dbReference type="Gene3D" id="3.40.50.620">
    <property type="entry name" value="HUPs"/>
    <property type="match status" value="1"/>
</dbReference>
<organism evidence="4 5">
    <name type="scientific">Photobacterium chitinilyticum</name>
    <dbReference type="NCBI Taxonomy" id="2485123"/>
    <lineage>
        <taxon>Bacteria</taxon>
        <taxon>Pseudomonadati</taxon>
        <taxon>Pseudomonadota</taxon>
        <taxon>Gammaproteobacteria</taxon>
        <taxon>Vibrionales</taxon>
        <taxon>Vibrionaceae</taxon>
        <taxon>Photobacterium</taxon>
    </lineage>
</organism>
<comment type="caution">
    <text evidence="4">The sequence shown here is derived from an EMBL/GenBank/DDBJ whole genome shotgun (WGS) entry which is preliminary data.</text>
</comment>
<dbReference type="SUPFAM" id="SSF52266">
    <property type="entry name" value="SGNH hydrolase"/>
    <property type="match status" value="1"/>
</dbReference>
<dbReference type="InterPro" id="IPR014729">
    <property type="entry name" value="Rossmann-like_a/b/a_fold"/>
</dbReference>
<gene>
    <name evidence="4" type="ORF">EDI28_08855</name>
</gene>
<evidence type="ECO:0000313" key="5">
    <source>
        <dbReference type="Proteomes" id="UP000287563"/>
    </source>
</evidence>
<dbReference type="InterPro" id="IPR005216">
    <property type="entry name" value="Citrate_lyase_ligase"/>
</dbReference>
<evidence type="ECO:0000259" key="3">
    <source>
        <dbReference type="SMART" id="SM00764"/>
    </source>
</evidence>
<dbReference type="GO" id="GO:0016829">
    <property type="term" value="F:lyase activity"/>
    <property type="evidence" value="ECO:0007669"/>
    <property type="project" value="UniProtKB-KW"/>
</dbReference>
<accession>A0A3S3R254</accession>
<sequence>MIGFKRFEYKQRLFEYKLRLFGYKLRLFKYILIHKITFKYNRESINNKIAVLHVKRGDYHKAIKYYEEVLLKANKEEYYYLLLNLYIMSNETCKIKSLMNNYKCHSINDLNPMVMIDRINDTVNKLDKFNFINDYVKSKGATPLFVVVVNRGVRLDKKSPEEKELLSNQNVYIEQRREWLKDNNPPEYIKGLYKDEEKDKIKDLYSYKAPIIKATKVISSDFSNSLVTVSNGLRRTKYQPKNYNRKVLFFGSSTTFSSGVSDQDTLVSQIQKKINASLSDIKVENHGVLGANSLLSINNLVQTKINPNDVVVFFDFDEFKDLDSENIKVVNLNEIDRGNDFFIDLTEHQCHYSPNGNKKLAEEIATKFLLPVIKDRNVNLSSYTNLDDRVFSVLDNFKYFLYKQTAQLCESGEMKEYLNLLDRYKPLSGLKVGSIAVNCNPITNGHMHLIKYASEQVDKLYVFVIEEDQSFFKFKDRFRLVSESTKHIENITVLPGGKFICTELTYPDYFNKEEETEVITDASMEAWFFCEFIANKLNIKTIFLGDEPTCNVTKQYNEKMQELLPEYGINVDIIDRISTNGRIISASTVRACLKNKDFEIIKELVPTPTYVFLKENYGN</sequence>
<keyword evidence="5" id="KW-1185">Reference proteome</keyword>
<dbReference type="GO" id="GO:0005524">
    <property type="term" value="F:ATP binding"/>
    <property type="evidence" value="ECO:0007669"/>
    <property type="project" value="UniProtKB-KW"/>
</dbReference>
<dbReference type="InterPro" id="IPR013166">
    <property type="entry name" value="Citrate_lyase_ligase_C"/>
</dbReference>
<keyword evidence="2" id="KW-0067">ATP-binding</keyword>
<dbReference type="PANTHER" id="PTHR40599:SF1">
    <property type="entry name" value="[CITRATE [PRO-3S]-LYASE] LIGASE"/>
    <property type="match status" value="1"/>
</dbReference>
<dbReference type="EMBL" id="RJLM01000002">
    <property type="protein sequence ID" value="RWX56372.1"/>
    <property type="molecule type" value="Genomic_DNA"/>
</dbReference>
<evidence type="ECO:0000256" key="1">
    <source>
        <dbReference type="ARBA" id="ARBA00022741"/>
    </source>
</evidence>
<dbReference type="SMART" id="SM00764">
    <property type="entry name" value="Citrate_ly_lig"/>
    <property type="match status" value="1"/>
</dbReference>
<keyword evidence="4" id="KW-0456">Lyase</keyword>
<dbReference type="Pfam" id="PF08218">
    <property type="entry name" value="Citrate_ly_lig"/>
    <property type="match status" value="1"/>
</dbReference>
<dbReference type="SUPFAM" id="SSF48452">
    <property type="entry name" value="TPR-like"/>
    <property type="match status" value="1"/>
</dbReference>
<evidence type="ECO:0000313" key="4">
    <source>
        <dbReference type="EMBL" id="RWX56372.1"/>
    </source>
</evidence>
<name>A0A3S3R254_9GAMM</name>
<keyword evidence="4" id="KW-0436">Ligase</keyword>
<evidence type="ECO:0000256" key="2">
    <source>
        <dbReference type="ARBA" id="ARBA00022840"/>
    </source>
</evidence>
<dbReference type="OrthoDB" id="9779753at2"/>
<proteinExistence type="predicted"/>
<dbReference type="InterPro" id="IPR011990">
    <property type="entry name" value="TPR-like_helical_dom_sf"/>
</dbReference>
<dbReference type="PANTHER" id="PTHR40599">
    <property type="entry name" value="[CITRATE [PRO-3S]-LYASE] LIGASE"/>
    <property type="match status" value="1"/>
</dbReference>
<dbReference type="Proteomes" id="UP000287563">
    <property type="component" value="Unassembled WGS sequence"/>
</dbReference>
<dbReference type="GO" id="GO:0008771">
    <property type="term" value="F:[citrate (pro-3S)-lyase] ligase activity"/>
    <property type="evidence" value="ECO:0007669"/>
    <property type="project" value="InterPro"/>
</dbReference>
<reference evidence="4 5" key="1">
    <citation type="submission" date="2018-11" db="EMBL/GenBank/DDBJ databases">
        <title>Photobacterium sp. BEI247 sp. nov., a marine bacterium isolated from Yongle Blue Hole in the South China Sea.</title>
        <authorList>
            <person name="Wang X."/>
        </authorList>
    </citation>
    <scope>NUCLEOTIDE SEQUENCE [LARGE SCALE GENOMIC DNA]</scope>
    <source>
        <strain evidence="5">BEI247</strain>
    </source>
</reference>
<dbReference type="RefSeq" id="WP_128783458.1">
    <property type="nucleotide sequence ID" value="NZ_RJLM01000002.1"/>
</dbReference>